<comment type="caution">
    <text evidence="5">The sequence shown here is derived from an EMBL/GenBank/DDBJ whole genome shotgun (WGS) entry which is preliminary data.</text>
</comment>
<dbReference type="Proteomes" id="UP001589733">
    <property type="component" value="Unassembled WGS sequence"/>
</dbReference>
<name>A0ABV6B9Y7_9DEIO</name>
<evidence type="ECO:0000256" key="2">
    <source>
        <dbReference type="ARBA" id="ARBA00022801"/>
    </source>
</evidence>
<dbReference type="Pfam" id="PF00545">
    <property type="entry name" value="Ribonuclease"/>
    <property type="match status" value="1"/>
</dbReference>
<keyword evidence="2" id="KW-0378">Hydrolase</keyword>
<keyword evidence="6" id="KW-1185">Reference proteome</keyword>
<dbReference type="PROSITE" id="PS51257">
    <property type="entry name" value="PROKAR_LIPOPROTEIN"/>
    <property type="match status" value="1"/>
</dbReference>
<dbReference type="InterPro" id="IPR016191">
    <property type="entry name" value="Ribonuclease/ribotoxin"/>
</dbReference>
<evidence type="ECO:0000256" key="3">
    <source>
        <dbReference type="SAM" id="MobiDB-lite"/>
    </source>
</evidence>
<keyword evidence="1" id="KW-0540">Nuclease</keyword>
<dbReference type="CDD" id="cd00607">
    <property type="entry name" value="RNase_Sa"/>
    <property type="match status" value="1"/>
</dbReference>
<accession>A0ABV6B9Y7</accession>
<evidence type="ECO:0000313" key="5">
    <source>
        <dbReference type="EMBL" id="MFB9995213.1"/>
    </source>
</evidence>
<protein>
    <submittedName>
        <fullName evidence="5">Ribonuclease domain-containing protein</fullName>
    </submittedName>
</protein>
<dbReference type="SUPFAM" id="SSF53933">
    <property type="entry name" value="Microbial ribonucleases"/>
    <property type="match status" value="1"/>
</dbReference>
<gene>
    <name evidence="5" type="ORF">ACFFLM_25020</name>
</gene>
<keyword evidence="4" id="KW-0732">Signal</keyword>
<feature type="signal peptide" evidence="4">
    <location>
        <begin position="1"/>
        <end position="27"/>
    </location>
</feature>
<feature type="chain" id="PRO_5047341382" evidence="4">
    <location>
        <begin position="28"/>
        <end position="152"/>
    </location>
</feature>
<evidence type="ECO:0000256" key="4">
    <source>
        <dbReference type="SAM" id="SignalP"/>
    </source>
</evidence>
<dbReference type="InterPro" id="IPR000026">
    <property type="entry name" value="N1-like"/>
</dbReference>
<reference evidence="5 6" key="1">
    <citation type="submission" date="2024-09" db="EMBL/GenBank/DDBJ databases">
        <authorList>
            <person name="Sun Q."/>
            <person name="Mori K."/>
        </authorList>
    </citation>
    <scope>NUCLEOTIDE SEQUENCE [LARGE SCALE GENOMIC DNA]</scope>
    <source>
        <strain evidence="5 6">JCM 13503</strain>
    </source>
</reference>
<evidence type="ECO:0000313" key="6">
    <source>
        <dbReference type="Proteomes" id="UP001589733"/>
    </source>
</evidence>
<dbReference type="EMBL" id="JBHLYR010000084">
    <property type="protein sequence ID" value="MFB9995213.1"/>
    <property type="molecule type" value="Genomic_DNA"/>
</dbReference>
<feature type="compositionally biased region" description="Low complexity" evidence="3">
    <location>
        <begin position="23"/>
        <end position="52"/>
    </location>
</feature>
<proteinExistence type="predicted"/>
<sequence>MNVRRWWVGLGVVLTAGLSACSPQDGAAQTGQAQTTQQTPTKSTPTRSTQPRTDPKSGLPFIAAVQLPREGQQTLRLIAAGGPFAYAKDGVSFGNREKVLPQQPRNYYREYTVKTPGEGDRGARRIVCGGAQAGAECYYTADHYASFQRIRP</sequence>
<dbReference type="Gene3D" id="3.10.450.30">
    <property type="entry name" value="Microbial ribonucleases"/>
    <property type="match status" value="1"/>
</dbReference>
<evidence type="ECO:0000256" key="1">
    <source>
        <dbReference type="ARBA" id="ARBA00022722"/>
    </source>
</evidence>
<feature type="region of interest" description="Disordered" evidence="3">
    <location>
        <begin position="23"/>
        <end position="59"/>
    </location>
</feature>
<organism evidence="5 6">
    <name type="scientific">Deinococcus oregonensis</name>
    <dbReference type="NCBI Taxonomy" id="1805970"/>
    <lineage>
        <taxon>Bacteria</taxon>
        <taxon>Thermotogati</taxon>
        <taxon>Deinococcota</taxon>
        <taxon>Deinococci</taxon>
        <taxon>Deinococcales</taxon>
        <taxon>Deinococcaceae</taxon>
        <taxon>Deinococcus</taxon>
    </lineage>
</organism>
<dbReference type="RefSeq" id="WP_380016932.1">
    <property type="nucleotide sequence ID" value="NZ_JBHLYR010000084.1"/>
</dbReference>